<dbReference type="PANTHER" id="PTHR34821">
    <property type="entry name" value="INNER MEMBRANE PROTEIN YDCZ"/>
    <property type="match status" value="1"/>
</dbReference>
<dbReference type="PANTHER" id="PTHR34821:SF2">
    <property type="entry name" value="INNER MEMBRANE PROTEIN YDCZ"/>
    <property type="match status" value="1"/>
</dbReference>
<dbReference type="OrthoDB" id="1752174at2"/>
<accession>D9R6F2</accession>
<dbReference type="KEGG" id="csh:Closa_2820"/>
<feature type="transmembrane region" description="Helical" evidence="1">
    <location>
        <begin position="93"/>
        <end position="112"/>
    </location>
</feature>
<dbReference type="STRING" id="610130.Closa_2820"/>
<dbReference type="Pfam" id="PF04657">
    <property type="entry name" value="DMT_YdcZ"/>
    <property type="match status" value="1"/>
</dbReference>
<keyword evidence="1" id="KW-0472">Membrane</keyword>
<dbReference type="Proteomes" id="UP000001662">
    <property type="component" value="Chromosome"/>
</dbReference>
<keyword evidence="1" id="KW-1133">Transmembrane helix</keyword>
<evidence type="ECO:0000313" key="3">
    <source>
        <dbReference type="Proteomes" id="UP000001662"/>
    </source>
</evidence>
<dbReference type="AlphaFoldDB" id="D9R6F2"/>
<name>D9R6F2_LACSW</name>
<dbReference type="HOGENOM" id="CLU_068878_3_2_9"/>
<dbReference type="PaxDb" id="610130-Closa_2820"/>
<protein>
    <recommendedName>
        <fullName evidence="4">DMT family transporter</fullName>
    </recommendedName>
</protein>
<evidence type="ECO:0000256" key="1">
    <source>
        <dbReference type="SAM" id="Phobius"/>
    </source>
</evidence>
<dbReference type="InterPro" id="IPR037185">
    <property type="entry name" value="EmrE-like"/>
</dbReference>
<evidence type="ECO:0008006" key="4">
    <source>
        <dbReference type="Google" id="ProtNLM"/>
    </source>
</evidence>
<reference evidence="2" key="1">
    <citation type="submission" date="2010-07" db="EMBL/GenBank/DDBJ databases">
        <title>Complete sequence of Clostridium saccharolyticum WM1.</title>
        <authorList>
            <consortium name="US DOE Joint Genome Institute"/>
            <person name="Lucas S."/>
            <person name="Copeland A."/>
            <person name="Lapidus A."/>
            <person name="Cheng J.-F."/>
            <person name="Bruce D."/>
            <person name="Goodwin L."/>
            <person name="Pitluck S."/>
            <person name="Chertkov O."/>
            <person name="Detter J.C."/>
            <person name="Han C."/>
            <person name="Tapia R."/>
            <person name="Land M."/>
            <person name="Hauser L."/>
            <person name="Chang Y.-J."/>
            <person name="Jeffries C."/>
            <person name="Kyrpides N."/>
            <person name="Ivanova N."/>
            <person name="Mikhailova N."/>
            <person name="Mouttaki H."/>
            <person name="Lin L."/>
            <person name="Zhou J."/>
            <person name="Hemme C.L."/>
            <person name="Woyke T."/>
        </authorList>
    </citation>
    <scope>NUCLEOTIDE SEQUENCE [LARGE SCALE GENOMIC DNA]</scope>
    <source>
        <strain evidence="2">WM1</strain>
    </source>
</reference>
<evidence type="ECO:0000313" key="2">
    <source>
        <dbReference type="EMBL" id="ADL05362.1"/>
    </source>
</evidence>
<keyword evidence="3" id="KW-1185">Reference proteome</keyword>
<dbReference type="eggNOG" id="COG3238">
    <property type="taxonomic scope" value="Bacteria"/>
</dbReference>
<dbReference type="RefSeq" id="WP_013273446.1">
    <property type="nucleotide sequence ID" value="NC_014376.1"/>
</dbReference>
<dbReference type="SUPFAM" id="SSF103481">
    <property type="entry name" value="Multidrug resistance efflux transporter EmrE"/>
    <property type="match status" value="1"/>
</dbReference>
<dbReference type="InterPro" id="IPR006750">
    <property type="entry name" value="YdcZ"/>
</dbReference>
<feature type="transmembrane region" description="Helical" evidence="1">
    <location>
        <begin position="57"/>
        <end position="81"/>
    </location>
</feature>
<dbReference type="GO" id="GO:0005886">
    <property type="term" value="C:plasma membrane"/>
    <property type="evidence" value="ECO:0007669"/>
    <property type="project" value="TreeGrafter"/>
</dbReference>
<feature type="transmembrane region" description="Helical" evidence="1">
    <location>
        <begin position="27"/>
        <end position="50"/>
    </location>
</feature>
<proteinExistence type="predicted"/>
<dbReference type="EMBL" id="CP002109">
    <property type="protein sequence ID" value="ADL05362.1"/>
    <property type="molecule type" value="Genomic_DNA"/>
</dbReference>
<sequence>MAVILALLAGVFTAVESSINSQLGKQITPSIATLHSLATGAVFMLIISLVRGSSSRYIQVFSISPVWLIGGFFGAMIIYLSSRAIPVLGVSKALTLILTAQIITGLLIDLFFEGVRIDFYKVFGVLFLLLGANLVIR</sequence>
<gene>
    <name evidence="2" type="ordered locus">Closa_2820</name>
</gene>
<feature type="transmembrane region" description="Helical" evidence="1">
    <location>
        <begin position="119"/>
        <end position="136"/>
    </location>
</feature>
<keyword evidence="1" id="KW-0812">Transmembrane</keyword>
<organism evidence="2 3">
    <name type="scientific">Lacrimispora saccharolytica (strain ATCC 35040 / DSM 2544 / NRCC 2533 / WM1)</name>
    <name type="common">Clostridium saccharolyticum</name>
    <dbReference type="NCBI Taxonomy" id="610130"/>
    <lineage>
        <taxon>Bacteria</taxon>
        <taxon>Bacillati</taxon>
        <taxon>Bacillota</taxon>
        <taxon>Clostridia</taxon>
        <taxon>Lachnospirales</taxon>
        <taxon>Lachnospiraceae</taxon>
        <taxon>Lacrimispora</taxon>
    </lineage>
</organism>